<gene>
    <name evidence="13" type="primary">gspG</name>
    <name evidence="13" type="ORF">JI739_07300</name>
</gene>
<dbReference type="InterPro" id="IPR013545">
    <property type="entry name" value="T2SS_protein-GspG_C"/>
</dbReference>
<dbReference type="EMBL" id="JAEQNA010000001">
    <property type="protein sequence ID" value="MBL0420151.1"/>
    <property type="molecule type" value="Genomic_DNA"/>
</dbReference>
<dbReference type="Pfam" id="PF08334">
    <property type="entry name" value="T2SSG"/>
    <property type="match status" value="1"/>
</dbReference>
<evidence type="ECO:0000256" key="1">
    <source>
        <dbReference type="ARBA" id="ARBA00004377"/>
    </source>
</evidence>
<keyword evidence="7 11" id="KW-0812">Transmembrane</keyword>
<dbReference type="Gene3D" id="3.30.700.10">
    <property type="entry name" value="Glycoprotein, Type 4 Pilin"/>
    <property type="match status" value="1"/>
</dbReference>
<dbReference type="InterPro" id="IPR010054">
    <property type="entry name" value="Type2_sec_GspG"/>
</dbReference>
<evidence type="ECO:0000256" key="7">
    <source>
        <dbReference type="ARBA" id="ARBA00022692"/>
    </source>
</evidence>
<keyword evidence="6" id="KW-0997">Cell inner membrane</keyword>
<proteinExistence type="inferred from homology"/>
<evidence type="ECO:0000256" key="2">
    <source>
        <dbReference type="ARBA" id="ARBA00009984"/>
    </source>
</evidence>
<dbReference type="GO" id="GO:0015628">
    <property type="term" value="P:protein secretion by the type II secretion system"/>
    <property type="evidence" value="ECO:0007669"/>
    <property type="project" value="InterPro"/>
</dbReference>
<evidence type="ECO:0000259" key="12">
    <source>
        <dbReference type="Pfam" id="PF08334"/>
    </source>
</evidence>
<evidence type="ECO:0000256" key="4">
    <source>
        <dbReference type="ARBA" id="ARBA00022475"/>
    </source>
</evidence>
<keyword evidence="5" id="KW-0488">Methylation</keyword>
<evidence type="ECO:0000313" key="13">
    <source>
        <dbReference type="EMBL" id="MBL0420151.1"/>
    </source>
</evidence>
<comment type="similarity">
    <text evidence="2">Belongs to the GSP G family.</text>
</comment>
<accession>A0A936ZM04</accession>
<comment type="subcellular location">
    <subcellularLocation>
        <location evidence="1">Cell inner membrane</location>
        <topology evidence="1">Single-pass membrane protein</topology>
    </subcellularLocation>
</comment>
<evidence type="ECO:0000256" key="11">
    <source>
        <dbReference type="SAM" id="Phobius"/>
    </source>
</evidence>
<evidence type="ECO:0000256" key="9">
    <source>
        <dbReference type="ARBA" id="ARBA00023136"/>
    </source>
</evidence>
<reference evidence="13" key="1">
    <citation type="submission" date="2021-01" db="EMBL/GenBank/DDBJ databases">
        <title>Ramlibacter sp. strain AW1 16S ribosomal RNA gene Genome sequencing and assembly.</title>
        <authorList>
            <person name="Kang M."/>
        </authorList>
    </citation>
    <scope>NUCLEOTIDE SEQUENCE</scope>
    <source>
        <strain evidence="13">AW1</strain>
    </source>
</reference>
<dbReference type="GO" id="GO:0015627">
    <property type="term" value="C:type II protein secretion system complex"/>
    <property type="evidence" value="ECO:0007669"/>
    <property type="project" value="InterPro"/>
</dbReference>
<name>A0A936ZM04_9BURK</name>
<organism evidence="13 14">
    <name type="scientific">Ramlibacter aurantiacus</name>
    <dbReference type="NCBI Taxonomy" id="2801330"/>
    <lineage>
        <taxon>Bacteria</taxon>
        <taxon>Pseudomonadati</taxon>
        <taxon>Pseudomonadota</taxon>
        <taxon>Betaproteobacteria</taxon>
        <taxon>Burkholderiales</taxon>
        <taxon>Comamonadaceae</taxon>
        <taxon>Ramlibacter</taxon>
    </lineage>
</organism>
<dbReference type="NCBIfam" id="TIGR01710">
    <property type="entry name" value="typeII_sec_gspG"/>
    <property type="match status" value="1"/>
</dbReference>
<keyword evidence="14" id="KW-1185">Reference proteome</keyword>
<dbReference type="AlphaFoldDB" id="A0A936ZM04"/>
<evidence type="ECO:0000256" key="5">
    <source>
        <dbReference type="ARBA" id="ARBA00022481"/>
    </source>
</evidence>
<evidence type="ECO:0000313" key="14">
    <source>
        <dbReference type="Proteomes" id="UP000613011"/>
    </source>
</evidence>
<dbReference type="Proteomes" id="UP000613011">
    <property type="component" value="Unassembled WGS sequence"/>
</dbReference>
<dbReference type="SUPFAM" id="SSF54523">
    <property type="entry name" value="Pili subunits"/>
    <property type="match status" value="1"/>
</dbReference>
<dbReference type="PRINTS" id="PR00813">
    <property type="entry name" value="BCTERIALGSPG"/>
</dbReference>
<comment type="caution">
    <text evidence="13">The sequence shown here is derived from an EMBL/GenBank/DDBJ whole genome shotgun (WGS) entry which is preliminary data.</text>
</comment>
<dbReference type="PANTHER" id="PTHR30093:SF45">
    <property type="entry name" value="TYPE II SECRETION SYSTEM CORE PROTEIN G"/>
    <property type="match status" value="1"/>
</dbReference>
<keyword evidence="8 11" id="KW-1133">Transmembrane helix</keyword>
<dbReference type="InterPro" id="IPR045584">
    <property type="entry name" value="Pilin-like"/>
</dbReference>
<protein>
    <recommendedName>
        <fullName evidence="3">Type II secretion system core protein G</fullName>
    </recommendedName>
</protein>
<feature type="transmembrane region" description="Helical" evidence="11">
    <location>
        <begin position="20"/>
        <end position="43"/>
    </location>
</feature>
<dbReference type="InterPro" id="IPR012902">
    <property type="entry name" value="N_methyl_site"/>
</dbReference>
<dbReference type="NCBIfam" id="TIGR02532">
    <property type="entry name" value="IV_pilin_GFxxxE"/>
    <property type="match status" value="1"/>
</dbReference>
<evidence type="ECO:0000256" key="6">
    <source>
        <dbReference type="ARBA" id="ARBA00022519"/>
    </source>
</evidence>
<evidence type="ECO:0000256" key="10">
    <source>
        <dbReference type="SAM" id="MobiDB-lite"/>
    </source>
</evidence>
<dbReference type="InterPro" id="IPR000983">
    <property type="entry name" value="Bac_GSPG_pilin"/>
</dbReference>
<keyword evidence="9 11" id="KW-0472">Membrane</keyword>
<evidence type="ECO:0000256" key="8">
    <source>
        <dbReference type="ARBA" id="ARBA00022989"/>
    </source>
</evidence>
<dbReference type="Pfam" id="PF07963">
    <property type="entry name" value="N_methyl"/>
    <property type="match status" value="1"/>
</dbReference>
<feature type="domain" description="Type II secretion system protein GspG C-terminal" evidence="12">
    <location>
        <begin position="47"/>
        <end position="154"/>
    </location>
</feature>
<sequence length="156" mass="16260">MAPAVAREVPLSRPNPQALATAGFTLLELLVVVAIIGLLAAYAGPRYFGQIGKSEQAVARSQVEGFHRALAGYRLDMGSFPSSEEGLASLTGMPPTAAAGAATWRGPYLSKAVPLDPWGRPYIYRNPGVRGDYDLLSYGKDGQPGGSGDAADIGPD</sequence>
<feature type="region of interest" description="Disordered" evidence="10">
    <location>
        <begin position="135"/>
        <end position="156"/>
    </location>
</feature>
<keyword evidence="4" id="KW-1003">Cell membrane</keyword>
<dbReference type="PANTHER" id="PTHR30093">
    <property type="entry name" value="GENERAL SECRETION PATHWAY PROTEIN G"/>
    <property type="match status" value="1"/>
</dbReference>
<evidence type="ECO:0000256" key="3">
    <source>
        <dbReference type="ARBA" id="ARBA00020042"/>
    </source>
</evidence>
<dbReference type="GO" id="GO:0005886">
    <property type="term" value="C:plasma membrane"/>
    <property type="evidence" value="ECO:0007669"/>
    <property type="project" value="UniProtKB-SubCell"/>
</dbReference>